<gene>
    <name evidence="6" type="ORF">D1Y85_25940</name>
</gene>
<evidence type="ECO:0000256" key="3">
    <source>
        <dbReference type="PROSITE-ProRule" id="PRU00169"/>
    </source>
</evidence>
<dbReference type="PANTHER" id="PTHR43214">
    <property type="entry name" value="TWO-COMPONENT RESPONSE REGULATOR"/>
    <property type="match status" value="1"/>
</dbReference>
<accession>A0A3N6MU99</accession>
<sequence>MKLRVVLADDHPFVLLGVRAALSESDGIEVVGEASSPAALFRILATVPCEVVVTDLTMPGGPDDAEDGLFLVRRLRRDCPSLHIVVLTSITNVAILRAVMHAGVSAILKKSESMDELIRAVRGAGCGPAYVGSSIQRDLAIAGLAGASSTRVPRLSPRESEVVRHFAGGHSVSEIARILGRDVRTVSRQKRDAMTKLGVSNDPGLIALVRVYGLS</sequence>
<dbReference type="SMART" id="SM00421">
    <property type="entry name" value="HTH_LUXR"/>
    <property type="match status" value="1"/>
</dbReference>
<dbReference type="PROSITE" id="PS50110">
    <property type="entry name" value="RESPONSE_REGULATORY"/>
    <property type="match status" value="1"/>
</dbReference>
<evidence type="ECO:0000313" key="7">
    <source>
        <dbReference type="Proteomes" id="UP000272778"/>
    </source>
</evidence>
<proteinExistence type="predicted"/>
<keyword evidence="1 3" id="KW-0597">Phosphoprotein</keyword>
<dbReference type="GO" id="GO:0000160">
    <property type="term" value="P:phosphorelay signal transduction system"/>
    <property type="evidence" value="ECO:0007669"/>
    <property type="project" value="InterPro"/>
</dbReference>
<evidence type="ECO:0000259" key="5">
    <source>
        <dbReference type="PROSITE" id="PS50110"/>
    </source>
</evidence>
<feature type="domain" description="Response regulatory" evidence="5">
    <location>
        <begin position="4"/>
        <end position="125"/>
    </location>
</feature>
<dbReference type="GO" id="GO:0003677">
    <property type="term" value="F:DNA binding"/>
    <property type="evidence" value="ECO:0007669"/>
    <property type="project" value="UniProtKB-KW"/>
</dbReference>
<dbReference type="Proteomes" id="UP000272778">
    <property type="component" value="Unassembled WGS sequence"/>
</dbReference>
<dbReference type="OrthoDB" id="8585266at2"/>
<dbReference type="GO" id="GO:0006355">
    <property type="term" value="P:regulation of DNA-templated transcription"/>
    <property type="evidence" value="ECO:0007669"/>
    <property type="project" value="InterPro"/>
</dbReference>
<evidence type="ECO:0000256" key="2">
    <source>
        <dbReference type="ARBA" id="ARBA00023125"/>
    </source>
</evidence>
<dbReference type="Gene3D" id="3.40.50.2300">
    <property type="match status" value="1"/>
</dbReference>
<dbReference type="AlphaFoldDB" id="A0A3N6MU99"/>
<dbReference type="InterPro" id="IPR036388">
    <property type="entry name" value="WH-like_DNA-bd_sf"/>
</dbReference>
<dbReference type="PANTHER" id="PTHR43214:SF17">
    <property type="entry name" value="TRANSCRIPTIONAL REGULATORY PROTEIN RCSB"/>
    <property type="match status" value="1"/>
</dbReference>
<comment type="caution">
    <text evidence="6">The sequence shown here is derived from an EMBL/GenBank/DDBJ whole genome shotgun (WGS) entry which is preliminary data.</text>
</comment>
<name>A0A3N6MU99_9BURK</name>
<dbReference type="Pfam" id="PF00072">
    <property type="entry name" value="Response_reg"/>
    <property type="match status" value="1"/>
</dbReference>
<dbReference type="PROSITE" id="PS50043">
    <property type="entry name" value="HTH_LUXR_2"/>
    <property type="match status" value="1"/>
</dbReference>
<dbReference type="InterPro" id="IPR058245">
    <property type="entry name" value="NreC/VraR/RcsB-like_REC"/>
</dbReference>
<dbReference type="CDD" id="cd06170">
    <property type="entry name" value="LuxR_C_like"/>
    <property type="match status" value="1"/>
</dbReference>
<protein>
    <submittedName>
        <fullName evidence="6">DNA-binding response regulator</fullName>
    </submittedName>
</protein>
<dbReference type="InterPro" id="IPR001789">
    <property type="entry name" value="Sig_transdc_resp-reg_receiver"/>
</dbReference>
<dbReference type="InterPro" id="IPR016032">
    <property type="entry name" value="Sig_transdc_resp-reg_C-effctor"/>
</dbReference>
<dbReference type="InterPro" id="IPR039420">
    <property type="entry name" value="WalR-like"/>
</dbReference>
<dbReference type="CDD" id="cd17535">
    <property type="entry name" value="REC_NarL-like"/>
    <property type="match status" value="1"/>
</dbReference>
<evidence type="ECO:0000313" key="6">
    <source>
        <dbReference type="EMBL" id="RQG99871.1"/>
    </source>
</evidence>
<dbReference type="InterPro" id="IPR011006">
    <property type="entry name" value="CheY-like_superfamily"/>
</dbReference>
<feature type="modified residue" description="4-aspartylphosphate" evidence="3">
    <location>
        <position position="55"/>
    </location>
</feature>
<dbReference type="Gene3D" id="1.10.10.10">
    <property type="entry name" value="Winged helix-like DNA-binding domain superfamily/Winged helix DNA-binding domain"/>
    <property type="match status" value="1"/>
</dbReference>
<keyword evidence="2 6" id="KW-0238">DNA-binding</keyword>
<evidence type="ECO:0000259" key="4">
    <source>
        <dbReference type="PROSITE" id="PS50043"/>
    </source>
</evidence>
<feature type="domain" description="HTH luxR-type" evidence="4">
    <location>
        <begin position="148"/>
        <end position="213"/>
    </location>
</feature>
<dbReference type="SMART" id="SM00448">
    <property type="entry name" value="REC"/>
    <property type="match status" value="1"/>
</dbReference>
<dbReference type="InterPro" id="IPR000792">
    <property type="entry name" value="Tscrpt_reg_LuxR_C"/>
</dbReference>
<organism evidence="6 7">
    <name type="scientific">Paraburkholderia dinghuensis</name>
    <dbReference type="NCBI Taxonomy" id="2305225"/>
    <lineage>
        <taxon>Bacteria</taxon>
        <taxon>Pseudomonadati</taxon>
        <taxon>Pseudomonadota</taxon>
        <taxon>Betaproteobacteria</taxon>
        <taxon>Burkholderiales</taxon>
        <taxon>Burkholderiaceae</taxon>
        <taxon>Paraburkholderia</taxon>
    </lineage>
</organism>
<dbReference type="SUPFAM" id="SSF52172">
    <property type="entry name" value="CheY-like"/>
    <property type="match status" value="1"/>
</dbReference>
<reference evidence="6 7" key="1">
    <citation type="submission" date="2018-11" db="EMBL/GenBank/DDBJ databases">
        <title>Paraburkholderia sp. DHOA04, isolated from soil.</title>
        <authorList>
            <person name="Gao Z.-H."/>
            <person name="Qiu L.-H."/>
            <person name="Fu J.-C."/>
        </authorList>
    </citation>
    <scope>NUCLEOTIDE SEQUENCE [LARGE SCALE GENOMIC DNA]</scope>
    <source>
        <strain evidence="6 7">DHOA04</strain>
    </source>
</reference>
<evidence type="ECO:0000256" key="1">
    <source>
        <dbReference type="ARBA" id="ARBA00022553"/>
    </source>
</evidence>
<keyword evidence="7" id="KW-1185">Reference proteome</keyword>
<dbReference type="EMBL" id="RQIS01000032">
    <property type="protein sequence ID" value="RQG99871.1"/>
    <property type="molecule type" value="Genomic_DNA"/>
</dbReference>
<dbReference type="PRINTS" id="PR00038">
    <property type="entry name" value="HTHLUXR"/>
</dbReference>
<dbReference type="Pfam" id="PF00196">
    <property type="entry name" value="GerE"/>
    <property type="match status" value="1"/>
</dbReference>
<dbReference type="SUPFAM" id="SSF46894">
    <property type="entry name" value="C-terminal effector domain of the bipartite response regulators"/>
    <property type="match status" value="1"/>
</dbReference>